<organism evidence="2 3">
    <name type="scientific">Streptomyces erythrochromogenes</name>
    <dbReference type="NCBI Taxonomy" id="285574"/>
    <lineage>
        <taxon>Bacteria</taxon>
        <taxon>Bacillati</taxon>
        <taxon>Actinomycetota</taxon>
        <taxon>Actinomycetes</taxon>
        <taxon>Kitasatosporales</taxon>
        <taxon>Streptomycetaceae</taxon>
        <taxon>Streptomyces</taxon>
    </lineage>
</organism>
<dbReference type="EMBL" id="CP108036">
    <property type="protein sequence ID" value="WUN81086.1"/>
    <property type="molecule type" value="Genomic_DNA"/>
</dbReference>
<keyword evidence="1" id="KW-0175">Coiled coil</keyword>
<gene>
    <name evidence="2" type="ORF">OHA91_22750</name>
</gene>
<dbReference type="RefSeq" id="WP_328739871.1">
    <property type="nucleotide sequence ID" value="NZ_CP108036.1"/>
</dbReference>
<evidence type="ECO:0000313" key="3">
    <source>
        <dbReference type="Proteomes" id="UP001432312"/>
    </source>
</evidence>
<evidence type="ECO:0000256" key="1">
    <source>
        <dbReference type="SAM" id="Coils"/>
    </source>
</evidence>
<dbReference type="GeneID" id="95498917"/>
<keyword evidence="3" id="KW-1185">Reference proteome</keyword>
<protein>
    <recommendedName>
        <fullName evidence="4">Phage tail protein</fullName>
    </recommendedName>
</protein>
<sequence length="783" mass="81644">MAFILDGDDNLSPVFRRIGESAERFHRRINEAVDESGGELRAFTRGAGGGLQELARTMDDAGRSADNLGDGSSDAAIGVRNLGDAAGDANNQIAQLTRDSRGRVRDLQGRFISASEAAQRFGVDINTVVPGLNRVSGAAGDAAAELGALGGKGGGGMGGVMGGVAAVAGLSLLPALGALVPMLVGAGTAAITMKLGFSGVSDALEAATKGKKEYEKALKALPPPAREFTKQLVETKKEFSGLSGEIQKAMLPGFTQALKDSSPIIKIFGAGMTELGAGFGKAAAGAGRLMKDGEFQRELTANMKLGKVFVDDLTRGLGGLGRGFLQFGATSEHTLRSLSGGLSDLLAKGLPGMFQGLQRGTEGSSAFLDGLFGMINKVLPAVGRFSGEVARIFGPFLGEQMSLLGNVGSRALDLFGVAIRTLSPVFKDLTFGLKAAWLIAQPFASAFKDAGSAILGALTPGTEAVNNFRGPLQRLHATVEENKIGLMEFARMGGNMMITLAEGVIKGLPTALAGFRLLATGALMSLDVIVSGLAMALGPIPKFGEKFREANTEFDKFKNSFIGGLHTAEEKTQSFSNAVLPRLSQNRLQMNISAWESQISVAKGQLASVPPEKRAALQAHIGQLEAKVAEAKRELRSIPDETVYLTVISRNLTDSSLNRSRIVDGRLTRARGGIVRGPGTATSDSIPAWLSDGEYVVSAAAVQRVGVSNLDALNRGNTPALPATRAAASSARAAVPQGRAGVIFAPQITVNGAIDPLSTAQQLRTMLLELQRNFGLPEGELMV</sequence>
<proteinExistence type="predicted"/>
<feature type="coiled-coil region" evidence="1">
    <location>
        <begin position="614"/>
        <end position="641"/>
    </location>
</feature>
<accession>A0ABZ1QEI5</accession>
<reference evidence="2" key="1">
    <citation type="submission" date="2022-10" db="EMBL/GenBank/DDBJ databases">
        <title>The complete genomes of actinobacterial strains from the NBC collection.</title>
        <authorList>
            <person name="Joergensen T.S."/>
            <person name="Alvarez Arevalo M."/>
            <person name="Sterndorff E.B."/>
            <person name="Faurdal D."/>
            <person name="Vuksanovic O."/>
            <person name="Mourched A.-S."/>
            <person name="Charusanti P."/>
            <person name="Shaw S."/>
            <person name="Blin K."/>
            <person name="Weber T."/>
        </authorList>
    </citation>
    <scope>NUCLEOTIDE SEQUENCE</scope>
    <source>
        <strain evidence="2">NBC_00303</strain>
    </source>
</reference>
<evidence type="ECO:0008006" key="4">
    <source>
        <dbReference type="Google" id="ProtNLM"/>
    </source>
</evidence>
<name>A0ABZ1QEI5_9ACTN</name>
<evidence type="ECO:0000313" key="2">
    <source>
        <dbReference type="EMBL" id="WUN81086.1"/>
    </source>
</evidence>
<dbReference type="Proteomes" id="UP001432312">
    <property type="component" value="Chromosome"/>
</dbReference>